<evidence type="ECO:0000313" key="3">
    <source>
        <dbReference type="Proteomes" id="UP000664265"/>
    </source>
</evidence>
<dbReference type="Pfam" id="PF13715">
    <property type="entry name" value="CarbopepD_reg_2"/>
    <property type="match status" value="1"/>
</dbReference>
<gene>
    <name evidence="2" type="ORF">JHU38_09405</name>
</gene>
<evidence type="ECO:0000256" key="1">
    <source>
        <dbReference type="SAM" id="SignalP"/>
    </source>
</evidence>
<organism evidence="2 3">
    <name type="scientific">Prevotella illustrans</name>
    <dbReference type="NCBI Taxonomy" id="2800387"/>
    <lineage>
        <taxon>Bacteria</taxon>
        <taxon>Pseudomonadati</taxon>
        <taxon>Bacteroidota</taxon>
        <taxon>Bacteroidia</taxon>
        <taxon>Bacteroidales</taxon>
        <taxon>Prevotellaceae</taxon>
        <taxon>Prevotella</taxon>
    </lineage>
</organism>
<sequence>MTIKRLHIIILLTMLSMAVRAQISGVIIDAVTGDTLLYPSASYKGHHIAVSGDATGHYSIARHEGWVLTFSAVGYQSKNITVTAKTPQIVNIKLKPDTKTLAEVVVKQKRGKYSRKDNPAVELMKRVVAAKKKTELANHDYYQYNKYQKITLAVNDIQPSDIDSGFFAKKQWLIDQIETSPYNYKLILPVSVDETVTQHIYRKNPKSEKDIIIGEQSSGVNQLLSTGDILNTALKDVFTDIDLYDDQIRLLQYPFTSPIGKNAVAFYRYYIQDTVYVDRDLCYHLEFLPNNQQDFGFRGDLYILADSTLHVKRCELTIPQRSDVNFVENLHVTQEYTKLPNGEWVLSLDDMIVEMKVASFLSKALVTRTTRLTDYAFDMLPKQLFKGKAVKRREANANMRDEAFWNQYRTVELTKGESGMNAFIHRIEQLKGFKYIIFGLRALIENFVETGDLNHPSKFDIGPVNTVVTSNFIDKLRFRVSGQTTANLNKHWFFSGYVARGTHSRKNYYKGDVTYSFNKKDYLPREFPKRTLSFSSTYDVTAPSDKFVHTDKDNVFTAFKWAPVDKMMFYNRQLLQFDYEQEWGMKTTLELKTEENEAAGRLFFQPLNASVDIAHKINSLSQSEVGDYIHNGKIRTTEFTLQFQLAPGRTYINTKQRRIPMNLDAPVFTLRHTVGIKGLLGGDYAYNFSEGSIYKRFWMNSWGKIDTYIKAGAQWNKVPYPLLIMPAANLSYIVQDETFNLINNMEFLNDRYASLDVSWDMNGKILNRIPLLKKLKWREYFGVKCLWGMLTDKNNPTLARNAGDPTLMVFPEGCYIMDSKRPYVELVAGVHNIFKILHVEFVHRCNYSYLPIAHRNGVRMMVRMTF</sequence>
<evidence type="ECO:0000313" key="2">
    <source>
        <dbReference type="EMBL" id="MBO1363982.1"/>
    </source>
</evidence>
<reference evidence="2 3" key="1">
    <citation type="submission" date="2021-01" db="EMBL/GenBank/DDBJ databases">
        <title>Prevotella A2931 sp. nov.</title>
        <authorList>
            <person name="Buhl M."/>
            <person name="Oberhettinger P."/>
        </authorList>
    </citation>
    <scope>NUCLEOTIDE SEQUENCE [LARGE SCALE GENOMIC DNA]</scope>
    <source>
        <strain evidence="2 3">A2931</strain>
    </source>
</reference>
<comment type="caution">
    <text evidence="2">The sequence shown here is derived from an EMBL/GenBank/DDBJ whole genome shotgun (WGS) entry which is preliminary data.</text>
</comment>
<dbReference type="EMBL" id="JAERMS010000032">
    <property type="protein sequence ID" value="MBO1363982.1"/>
    <property type="molecule type" value="Genomic_DNA"/>
</dbReference>
<accession>A0ABS3M729</accession>
<keyword evidence="1" id="KW-0732">Signal</keyword>
<proteinExistence type="predicted"/>
<name>A0ABS3M729_9BACT</name>
<dbReference type="InterPro" id="IPR008969">
    <property type="entry name" value="CarboxyPept-like_regulatory"/>
</dbReference>
<dbReference type="InterPro" id="IPR043741">
    <property type="entry name" value="DUF5686"/>
</dbReference>
<dbReference type="Pfam" id="PF18939">
    <property type="entry name" value="DUF5686"/>
    <property type="match status" value="1"/>
</dbReference>
<feature type="signal peptide" evidence="1">
    <location>
        <begin position="1"/>
        <end position="21"/>
    </location>
</feature>
<dbReference type="SUPFAM" id="SSF49464">
    <property type="entry name" value="Carboxypeptidase regulatory domain-like"/>
    <property type="match status" value="1"/>
</dbReference>
<feature type="chain" id="PRO_5046503005" evidence="1">
    <location>
        <begin position="22"/>
        <end position="866"/>
    </location>
</feature>
<dbReference type="Proteomes" id="UP000664265">
    <property type="component" value="Unassembled WGS sequence"/>
</dbReference>
<dbReference type="RefSeq" id="WP_107582291.1">
    <property type="nucleotide sequence ID" value="NZ_JAERMS010000032.1"/>
</dbReference>
<keyword evidence="3" id="KW-1185">Reference proteome</keyword>
<protein>
    <submittedName>
        <fullName evidence="2">Carboxypeptidase-like regulatory domain-containing protein</fullName>
    </submittedName>
</protein>